<evidence type="ECO:0000256" key="2">
    <source>
        <dbReference type="ARBA" id="ARBA00023002"/>
    </source>
</evidence>
<reference evidence="4" key="1">
    <citation type="journal article" date="2016" name="G3 (Bethesda)">
        <title>First Draft Assembly and Annotation of the Genome of a California Endemic Oak Quercus lobata Nee (Fagaceae).</title>
        <authorList>
            <person name="Sork V.L."/>
            <person name="Fitz-Gibbon S.T."/>
            <person name="Puiu D."/>
            <person name="Crepeau M."/>
            <person name="Gugger P.F."/>
            <person name="Sherman R."/>
            <person name="Stevens K."/>
            <person name="Langley C.H."/>
            <person name="Pellegrini M."/>
            <person name="Salzberg S.L."/>
        </authorList>
    </citation>
    <scope>NUCLEOTIDE SEQUENCE [LARGE SCALE GENOMIC DNA]</scope>
    <source>
        <strain evidence="4">cv. SW786</strain>
    </source>
</reference>
<protein>
    <submittedName>
        <fullName evidence="3">Uncharacterized protein</fullName>
    </submittedName>
</protein>
<dbReference type="PANTHER" id="PTHR44573:SF3">
    <property type="entry name" value="CYTOSOLIC ALKENAL_ONE OXIDOREDUCTASE"/>
    <property type="match status" value="1"/>
</dbReference>
<evidence type="ECO:0000313" key="3">
    <source>
        <dbReference type="EnsemblPlants" id="QL02p070753:mrna"/>
    </source>
</evidence>
<proteinExistence type="inferred from homology"/>
<sequence length="103" mass="11093">MAAPSDASLPSKNKAWVYSEYGKSVDVLKLDSNVTVPEVKEDQVLIKVVAAALNPIDYKRMLGFFKASDSPLPRGPLNSTALTATTHRGLKGMSNWMGTQVGI</sequence>
<reference evidence="3" key="2">
    <citation type="submission" date="2021-01" db="UniProtKB">
        <authorList>
            <consortium name="EnsemblPlants"/>
        </authorList>
    </citation>
    <scope>IDENTIFICATION</scope>
</reference>
<dbReference type="EnsemblPlants" id="QL02p070753:mrna">
    <property type="protein sequence ID" value="QL02p070753:mrna"/>
    <property type="gene ID" value="QL02p070753"/>
</dbReference>
<name>A0A7N2KY46_QUELO</name>
<dbReference type="AlphaFoldDB" id="A0A7N2KY46"/>
<dbReference type="Proteomes" id="UP000594261">
    <property type="component" value="Chromosome 2"/>
</dbReference>
<dbReference type="InterPro" id="IPR044626">
    <property type="entry name" value="AOR-like"/>
</dbReference>
<comment type="similarity">
    <text evidence="1">Belongs to the zinc-containing alcohol dehydrogenase family. Quinone oxidoreductase subfamily.</text>
</comment>
<organism evidence="3 4">
    <name type="scientific">Quercus lobata</name>
    <name type="common">Valley oak</name>
    <dbReference type="NCBI Taxonomy" id="97700"/>
    <lineage>
        <taxon>Eukaryota</taxon>
        <taxon>Viridiplantae</taxon>
        <taxon>Streptophyta</taxon>
        <taxon>Embryophyta</taxon>
        <taxon>Tracheophyta</taxon>
        <taxon>Spermatophyta</taxon>
        <taxon>Magnoliopsida</taxon>
        <taxon>eudicotyledons</taxon>
        <taxon>Gunneridae</taxon>
        <taxon>Pentapetalae</taxon>
        <taxon>rosids</taxon>
        <taxon>fabids</taxon>
        <taxon>Fagales</taxon>
        <taxon>Fagaceae</taxon>
        <taxon>Quercus</taxon>
    </lineage>
</organism>
<dbReference type="Gramene" id="QL02p070753:mrna">
    <property type="protein sequence ID" value="QL02p070753:mrna"/>
    <property type="gene ID" value="QL02p070753"/>
</dbReference>
<dbReference type="InterPro" id="IPR011032">
    <property type="entry name" value="GroES-like_sf"/>
</dbReference>
<dbReference type="OMA" id="THIKAWA"/>
<evidence type="ECO:0000313" key="4">
    <source>
        <dbReference type="Proteomes" id="UP000594261"/>
    </source>
</evidence>
<evidence type="ECO:0000256" key="1">
    <source>
        <dbReference type="ARBA" id="ARBA00010371"/>
    </source>
</evidence>
<keyword evidence="2" id="KW-0560">Oxidoreductase</keyword>
<keyword evidence="4" id="KW-1185">Reference proteome</keyword>
<dbReference type="PANTHER" id="PTHR44573">
    <property type="entry name" value="NADPH-DEPENDENT ALKENAL/ONE OXIDOREDUCTASE, CHLOROPLASTIC"/>
    <property type="match status" value="1"/>
</dbReference>
<dbReference type="InParanoid" id="A0A7N2KY46"/>
<dbReference type="Gene3D" id="3.90.180.10">
    <property type="entry name" value="Medium-chain alcohol dehydrogenases, catalytic domain"/>
    <property type="match status" value="1"/>
</dbReference>
<accession>A0A7N2KY46</accession>
<dbReference type="SUPFAM" id="SSF50129">
    <property type="entry name" value="GroES-like"/>
    <property type="match status" value="1"/>
</dbReference>
<dbReference type="GO" id="GO:0016628">
    <property type="term" value="F:oxidoreductase activity, acting on the CH-CH group of donors, NAD or NADP as acceptor"/>
    <property type="evidence" value="ECO:0007669"/>
    <property type="project" value="InterPro"/>
</dbReference>